<dbReference type="PANTHER" id="PTHR33908">
    <property type="entry name" value="MANNOSYLTRANSFERASE YKCB-RELATED"/>
    <property type="match status" value="1"/>
</dbReference>
<protein>
    <recommendedName>
        <fullName evidence="11">Glycosyltransferase RgtA/B/C/D-like domain-containing protein</fullName>
    </recommendedName>
</protein>
<evidence type="ECO:0000256" key="5">
    <source>
        <dbReference type="ARBA" id="ARBA00022692"/>
    </source>
</evidence>
<gene>
    <name evidence="9" type="ORF">JZ786_21860</name>
</gene>
<keyword evidence="4" id="KW-0808">Transferase</keyword>
<keyword evidence="10" id="KW-1185">Reference proteome</keyword>
<feature type="transmembrane region" description="Helical" evidence="8">
    <location>
        <begin position="422"/>
        <end position="440"/>
    </location>
</feature>
<keyword evidence="3" id="KW-0328">Glycosyltransferase</keyword>
<name>A0A9X7Z735_9BACL</name>
<keyword evidence="7 8" id="KW-0472">Membrane</keyword>
<dbReference type="GO" id="GO:0009103">
    <property type="term" value="P:lipopolysaccharide biosynthetic process"/>
    <property type="evidence" value="ECO:0007669"/>
    <property type="project" value="UniProtKB-ARBA"/>
</dbReference>
<proteinExistence type="predicted"/>
<evidence type="ECO:0000256" key="8">
    <source>
        <dbReference type="SAM" id="Phobius"/>
    </source>
</evidence>
<dbReference type="EMBL" id="CP071182">
    <property type="protein sequence ID" value="QSO47026.1"/>
    <property type="molecule type" value="Genomic_DNA"/>
</dbReference>
<dbReference type="PANTHER" id="PTHR33908:SF11">
    <property type="entry name" value="MEMBRANE PROTEIN"/>
    <property type="match status" value="1"/>
</dbReference>
<accession>A0A9X7Z735</accession>
<evidence type="ECO:0000313" key="9">
    <source>
        <dbReference type="EMBL" id="QSO47026.1"/>
    </source>
</evidence>
<keyword evidence="5 8" id="KW-0812">Transmembrane</keyword>
<dbReference type="AlphaFoldDB" id="A0A9X7Z735"/>
<dbReference type="InterPro" id="IPR050297">
    <property type="entry name" value="LipidA_mod_glycosyltrf_83"/>
</dbReference>
<evidence type="ECO:0000256" key="2">
    <source>
        <dbReference type="ARBA" id="ARBA00022475"/>
    </source>
</evidence>
<keyword evidence="2" id="KW-1003">Cell membrane</keyword>
<evidence type="ECO:0000256" key="6">
    <source>
        <dbReference type="ARBA" id="ARBA00022989"/>
    </source>
</evidence>
<evidence type="ECO:0008006" key="11">
    <source>
        <dbReference type="Google" id="ProtNLM"/>
    </source>
</evidence>
<dbReference type="GO" id="GO:0005886">
    <property type="term" value="C:plasma membrane"/>
    <property type="evidence" value="ECO:0007669"/>
    <property type="project" value="UniProtKB-SubCell"/>
</dbReference>
<evidence type="ECO:0000256" key="1">
    <source>
        <dbReference type="ARBA" id="ARBA00004651"/>
    </source>
</evidence>
<evidence type="ECO:0000256" key="7">
    <source>
        <dbReference type="ARBA" id="ARBA00023136"/>
    </source>
</evidence>
<feature type="transmembrane region" description="Helical" evidence="8">
    <location>
        <begin position="169"/>
        <end position="185"/>
    </location>
</feature>
<feature type="transmembrane region" description="Helical" evidence="8">
    <location>
        <begin position="69"/>
        <end position="87"/>
    </location>
</feature>
<evidence type="ECO:0000256" key="4">
    <source>
        <dbReference type="ARBA" id="ARBA00022679"/>
    </source>
</evidence>
<feature type="transmembrane region" description="Helical" evidence="8">
    <location>
        <begin position="259"/>
        <end position="278"/>
    </location>
</feature>
<comment type="subcellular location">
    <subcellularLocation>
        <location evidence="1">Cell membrane</location>
        <topology evidence="1">Multi-pass membrane protein</topology>
    </subcellularLocation>
</comment>
<evidence type="ECO:0000313" key="10">
    <source>
        <dbReference type="Proteomes" id="UP000663505"/>
    </source>
</evidence>
<evidence type="ECO:0000256" key="3">
    <source>
        <dbReference type="ARBA" id="ARBA00022676"/>
    </source>
</evidence>
<reference evidence="9 10" key="1">
    <citation type="submission" date="2021-02" db="EMBL/GenBank/DDBJ databases">
        <title>Alicyclobacillus curvatus sp. nov. and Alicyclobacillus mengziensis sp. nov., two acidophilic bacteria isolated from acid mine drainage.</title>
        <authorList>
            <person name="Huang Y."/>
        </authorList>
    </citation>
    <scope>NUCLEOTIDE SEQUENCE [LARGE SCALE GENOMIC DNA]</scope>
    <source>
        <strain evidence="9 10">S30H14</strain>
    </source>
</reference>
<feature type="transmembrane region" description="Helical" evidence="8">
    <location>
        <begin position="369"/>
        <end position="387"/>
    </location>
</feature>
<feature type="transmembrane region" description="Helical" evidence="8">
    <location>
        <begin position="19"/>
        <end position="38"/>
    </location>
</feature>
<feature type="transmembrane region" description="Helical" evidence="8">
    <location>
        <begin position="197"/>
        <end position="221"/>
    </location>
</feature>
<organism evidence="9 10">
    <name type="scientific">Alicyclobacillus mengziensis</name>
    <dbReference type="NCBI Taxonomy" id="2931921"/>
    <lineage>
        <taxon>Bacteria</taxon>
        <taxon>Bacillati</taxon>
        <taxon>Bacillota</taxon>
        <taxon>Bacilli</taxon>
        <taxon>Bacillales</taxon>
        <taxon>Alicyclobacillaceae</taxon>
        <taxon>Alicyclobacillus</taxon>
    </lineage>
</organism>
<dbReference type="KEGG" id="afx:JZ786_21860"/>
<feature type="transmembrane region" description="Helical" evidence="8">
    <location>
        <begin position="233"/>
        <end position="252"/>
    </location>
</feature>
<keyword evidence="6 8" id="KW-1133">Transmembrane helix</keyword>
<dbReference type="Proteomes" id="UP000663505">
    <property type="component" value="Chromosome"/>
</dbReference>
<sequence length="480" mass="54317">MTGETASTRLGRGKVPVSVLWLIGLNLLIRIIWILYMHPTQSADFEWYYTHAVALAQGHGYYESGKPTAYWPIGWPVILSIVVRIFGPHVMAGLVTNVIFSTIIVIMIYALTLRVLGVDKPPVVSGEGFSTFATGSGRNAHQIAFTAALGYSLLPSQIEWNSILGSEESFTLLLIISLYLYAGLVRRQSNAPWFWRTTLAGIVFGLASIVRPIGLLFPVFLAAYEFWVNRRQVIQALLRGITFGVSMLVGILPITIRNLIAMHSFVLVSTNGGVALWQGTQINGGYFWTWNPYKNPLLKVYNNEVLRSQVGKHVAMMYWLHHPVKTIINGCIKIFDLYKVDTNAVWYTFYAQYPHAKGVLYTFDIIDTLAYWVMAFIAVFALIILSIRSQKNQQLLKNMFSVGITARDATVSTSSLSHFRRALGFVLTFMLYNTLLFFFFPAWDRYRYPLMPFVAILFAIGFTVIRVQRSEQKKKLVTRG</sequence>
<feature type="transmembrane region" description="Helical" evidence="8">
    <location>
        <begin position="446"/>
        <end position="465"/>
    </location>
</feature>
<feature type="transmembrane region" description="Helical" evidence="8">
    <location>
        <begin position="94"/>
        <end position="116"/>
    </location>
</feature>
<dbReference type="GO" id="GO:0016763">
    <property type="term" value="F:pentosyltransferase activity"/>
    <property type="evidence" value="ECO:0007669"/>
    <property type="project" value="TreeGrafter"/>
</dbReference>